<dbReference type="Proteomes" id="UP000547209">
    <property type="component" value="Unassembled WGS sequence"/>
</dbReference>
<reference evidence="2 3" key="1">
    <citation type="submission" date="2020-08" db="EMBL/GenBank/DDBJ databases">
        <title>Cohnella phylogeny.</title>
        <authorList>
            <person name="Dunlap C."/>
        </authorList>
    </citation>
    <scope>NUCLEOTIDE SEQUENCE [LARGE SCALE GENOMIC DNA]</scope>
    <source>
        <strain evidence="2 3">DSM 28246</strain>
    </source>
</reference>
<dbReference type="EMBL" id="JACJVP010000055">
    <property type="protein sequence ID" value="MBB6674803.1"/>
    <property type="molecule type" value="Genomic_DNA"/>
</dbReference>
<sequence>MSRLELLKQYWDFTYDQEDWFPPLKDALNGVTAAQADWRPEGEAANTIRATVHHLVFYKERFLQALQTGDAGYPPGLTNDDTFRADGTDEASWTAVRARLEAAHRSLRALLGAMTESDLEKRVPKTETGQWFMSLIAHDAYHTGEIVQIRKLQGSWPARRSFE</sequence>
<organism evidence="2 3">
    <name type="scientific">Cohnella nanjingensis</name>
    <dbReference type="NCBI Taxonomy" id="1387779"/>
    <lineage>
        <taxon>Bacteria</taxon>
        <taxon>Bacillati</taxon>
        <taxon>Bacillota</taxon>
        <taxon>Bacilli</taxon>
        <taxon>Bacillales</taxon>
        <taxon>Paenibacillaceae</taxon>
        <taxon>Cohnella</taxon>
    </lineage>
</organism>
<dbReference type="Pfam" id="PF12867">
    <property type="entry name" value="DinB_2"/>
    <property type="match status" value="1"/>
</dbReference>
<dbReference type="RefSeq" id="WP_185672664.1">
    <property type="nucleotide sequence ID" value="NZ_JACJVP010000055.1"/>
</dbReference>
<dbReference type="AlphaFoldDB" id="A0A7X0RW88"/>
<gene>
    <name evidence="2" type="ORF">H7C19_29410</name>
</gene>
<proteinExistence type="predicted"/>
<dbReference type="InterPro" id="IPR024775">
    <property type="entry name" value="DinB-like"/>
</dbReference>
<dbReference type="SUPFAM" id="SSF109854">
    <property type="entry name" value="DinB/YfiT-like putative metalloenzymes"/>
    <property type="match status" value="1"/>
</dbReference>
<evidence type="ECO:0000313" key="3">
    <source>
        <dbReference type="Proteomes" id="UP000547209"/>
    </source>
</evidence>
<comment type="caution">
    <text evidence="2">The sequence shown here is derived from an EMBL/GenBank/DDBJ whole genome shotgun (WGS) entry which is preliminary data.</text>
</comment>
<protein>
    <submittedName>
        <fullName evidence="2">DinB family protein</fullName>
    </submittedName>
</protein>
<evidence type="ECO:0000313" key="2">
    <source>
        <dbReference type="EMBL" id="MBB6674803.1"/>
    </source>
</evidence>
<evidence type="ECO:0000259" key="1">
    <source>
        <dbReference type="Pfam" id="PF12867"/>
    </source>
</evidence>
<keyword evidence="3" id="KW-1185">Reference proteome</keyword>
<name>A0A7X0RW88_9BACL</name>
<accession>A0A7X0RW88</accession>
<feature type="domain" description="DinB-like" evidence="1">
    <location>
        <begin position="26"/>
        <end position="146"/>
    </location>
</feature>
<dbReference type="InterPro" id="IPR034660">
    <property type="entry name" value="DinB/YfiT-like"/>
</dbReference>
<dbReference type="Gene3D" id="1.20.120.450">
    <property type="entry name" value="dinb family like domain"/>
    <property type="match status" value="1"/>
</dbReference>